<dbReference type="Proteomes" id="UP000184212">
    <property type="component" value="Unassembled WGS sequence"/>
</dbReference>
<protein>
    <submittedName>
        <fullName evidence="1">Uncharacterized protein</fullName>
    </submittedName>
</protein>
<dbReference type="EMBL" id="FQWQ01000001">
    <property type="protein sequence ID" value="SHG64769.1"/>
    <property type="molecule type" value="Genomic_DNA"/>
</dbReference>
<gene>
    <name evidence="1" type="ORF">SAMN04488109_1228</name>
</gene>
<dbReference type="AlphaFoldDB" id="A0A1M5LJC8"/>
<sequence>MENQIKQKETTAIDLARVFEIEELEERLEFGTWTLSAEGNSNGTATAKATWSSK</sequence>
<proteinExistence type="predicted"/>
<dbReference type="RefSeq" id="WP_178377032.1">
    <property type="nucleotide sequence ID" value="NZ_FQWQ01000001.1"/>
</dbReference>
<organism evidence="1 2">
    <name type="scientific">Chryseolinea serpens</name>
    <dbReference type="NCBI Taxonomy" id="947013"/>
    <lineage>
        <taxon>Bacteria</taxon>
        <taxon>Pseudomonadati</taxon>
        <taxon>Bacteroidota</taxon>
        <taxon>Cytophagia</taxon>
        <taxon>Cytophagales</taxon>
        <taxon>Fulvivirgaceae</taxon>
        <taxon>Chryseolinea</taxon>
    </lineage>
</organism>
<dbReference type="STRING" id="947013.SAMN04488109_1228"/>
<name>A0A1M5LJC8_9BACT</name>
<reference evidence="1 2" key="1">
    <citation type="submission" date="2016-11" db="EMBL/GenBank/DDBJ databases">
        <authorList>
            <person name="Jaros S."/>
            <person name="Januszkiewicz K."/>
            <person name="Wedrychowicz H."/>
        </authorList>
    </citation>
    <scope>NUCLEOTIDE SEQUENCE [LARGE SCALE GENOMIC DNA]</scope>
    <source>
        <strain evidence="1 2">DSM 24574</strain>
    </source>
</reference>
<evidence type="ECO:0000313" key="1">
    <source>
        <dbReference type="EMBL" id="SHG64769.1"/>
    </source>
</evidence>
<keyword evidence="2" id="KW-1185">Reference proteome</keyword>
<accession>A0A1M5LJC8</accession>
<evidence type="ECO:0000313" key="2">
    <source>
        <dbReference type="Proteomes" id="UP000184212"/>
    </source>
</evidence>